<organism evidence="2 3">
    <name type="scientific">Bythopirellula goksoeyrii</name>
    <dbReference type="NCBI Taxonomy" id="1400387"/>
    <lineage>
        <taxon>Bacteria</taxon>
        <taxon>Pseudomonadati</taxon>
        <taxon>Planctomycetota</taxon>
        <taxon>Planctomycetia</taxon>
        <taxon>Pirellulales</taxon>
        <taxon>Lacipirellulaceae</taxon>
        <taxon>Bythopirellula</taxon>
    </lineage>
</organism>
<keyword evidence="3" id="KW-1185">Reference proteome</keyword>
<feature type="chain" id="PRO_5022914356" description="EGF-like domain-containing protein" evidence="1">
    <location>
        <begin position="22"/>
        <end position="139"/>
    </location>
</feature>
<protein>
    <recommendedName>
        <fullName evidence="4">EGF-like domain-containing protein</fullName>
    </recommendedName>
</protein>
<reference evidence="2 3" key="1">
    <citation type="submission" date="2019-08" db="EMBL/GenBank/DDBJ databases">
        <title>Deep-cultivation of Planctomycetes and their phenomic and genomic characterization uncovers novel biology.</title>
        <authorList>
            <person name="Wiegand S."/>
            <person name="Jogler M."/>
            <person name="Boedeker C."/>
            <person name="Pinto D."/>
            <person name="Vollmers J."/>
            <person name="Rivas-Marin E."/>
            <person name="Kohn T."/>
            <person name="Peeters S.H."/>
            <person name="Heuer A."/>
            <person name="Rast P."/>
            <person name="Oberbeckmann S."/>
            <person name="Bunk B."/>
            <person name="Jeske O."/>
            <person name="Meyerdierks A."/>
            <person name="Storesund J.E."/>
            <person name="Kallscheuer N."/>
            <person name="Luecker S."/>
            <person name="Lage O.M."/>
            <person name="Pohl T."/>
            <person name="Merkel B.J."/>
            <person name="Hornburger P."/>
            <person name="Mueller R.-W."/>
            <person name="Bruemmer F."/>
            <person name="Labrenz M."/>
            <person name="Spormann A.M."/>
            <person name="Op den Camp H."/>
            <person name="Overmann J."/>
            <person name="Amann R."/>
            <person name="Jetten M.S.M."/>
            <person name="Mascher T."/>
            <person name="Medema M.H."/>
            <person name="Devos D.P."/>
            <person name="Kaster A.-K."/>
            <person name="Ovreas L."/>
            <person name="Rohde M."/>
            <person name="Galperin M.Y."/>
            <person name="Jogler C."/>
        </authorList>
    </citation>
    <scope>NUCLEOTIDE SEQUENCE [LARGE SCALE GENOMIC DNA]</scope>
    <source>
        <strain evidence="2 3">Pr1d</strain>
    </source>
</reference>
<dbReference type="EMBL" id="CP042913">
    <property type="protein sequence ID" value="QEG35896.1"/>
    <property type="molecule type" value="Genomic_DNA"/>
</dbReference>
<feature type="signal peptide" evidence="1">
    <location>
        <begin position="1"/>
        <end position="21"/>
    </location>
</feature>
<dbReference type="AlphaFoldDB" id="A0A5B9QG44"/>
<evidence type="ECO:0000313" key="3">
    <source>
        <dbReference type="Proteomes" id="UP000323917"/>
    </source>
</evidence>
<keyword evidence="1" id="KW-0732">Signal</keyword>
<sequence length="139" mass="14922" precursor="true">MFRLAIISFIALRVTMCPLFCAVSNGDACVFTEEIAVTCTCSAGHNEACQSDEVPAPLPIDSPCDCPVPCDTGCVCQVAFEFSGRTTAACIELSLDFLPVCFDTADVTEIIASQCKEHPHRLDLLSGRSIRLVFASLLI</sequence>
<dbReference type="Proteomes" id="UP000323917">
    <property type="component" value="Chromosome"/>
</dbReference>
<dbReference type="KEGG" id="bgok:Pr1d_32020"/>
<gene>
    <name evidence="2" type="ORF">Pr1d_32020</name>
</gene>
<evidence type="ECO:0000313" key="2">
    <source>
        <dbReference type="EMBL" id="QEG35896.1"/>
    </source>
</evidence>
<evidence type="ECO:0008006" key="4">
    <source>
        <dbReference type="Google" id="ProtNLM"/>
    </source>
</evidence>
<evidence type="ECO:0000256" key="1">
    <source>
        <dbReference type="SAM" id="SignalP"/>
    </source>
</evidence>
<proteinExistence type="predicted"/>
<accession>A0A5B9QG44</accession>
<name>A0A5B9QG44_9BACT</name>